<dbReference type="Proteomes" id="UP000009173">
    <property type="component" value="Chromosome"/>
</dbReference>
<dbReference type="InterPro" id="IPR025191">
    <property type="entry name" value="DUF4125"/>
</dbReference>
<evidence type="ECO:0000256" key="1">
    <source>
        <dbReference type="SAM" id="MobiDB-lite"/>
    </source>
</evidence>
<dbReference type="KEGG" id="dvl:Dvul_0976"/>
<reference evidence="3" key="1">
    <citation type="journal article" date="2009" name="Environ. Microbiol.">
        <title>Contribution of mobile genetic elements to Desulfovibrio vulgaris genome plasticity.</title>
        <authorList>
            <person name="Walker C.B."/>
            <person name="Stolyar S."/>
            <person name="Chivian D."/>
            <person name="Pinel N."/>
            <person name="Gabster J.A."/>
            <person name="Dehal P.S."/>
            <person name="He Z."/>
            <person name="Yang Z.K."/>
            <person name="Yen H.C."/>
            <person name="Zhou J."/>
            <person name="Wall J.D."/>
            <person name="Hazen T.C."/>
            <person name="Arkin A.P."/>
            <person name="Stahl D.A."/>
        </authorList>
    </citation>
    <scope>NUCLEOTIDE SEQUENCE [LARGE SCALE GENOMIC DNA]</scope>
    <source>
        <strain evidence="3">DP4</strain>
    </source>
</reference>
<organism evidence="2 3">
    <name type="scientific">Nitratidesulfovibrio vulgaris (strain DP4)</name>
    <name type="common">Desulfovibrio vulgaris</name>
    <dbReference type="NCBI Taxonomy" id="391774"/>
    <lineage>
        <taxon>Bacteria</taxon>
        <taxon>Pseudomonadati</taxon>
        <taxon>Thermodesulfobacteriota</taxon>
        <taxon>Desulfovibrionia</taxon>
        <taxon>Desulfovibrionales</taxon>
        <taxon>Desulfovibrionaceae</taxon>
        <taxon>Nitratidesulfovibrio</taxon>
    </lineage>
</organism>
<dbReference type="AlphaFoldDB" id="A0A0H3A934"/>
<dbReference type="RefSeq" id="WP_011791964.1">
    <property type="nucleotide sequence ID" value="NC_008751.1"/>
</dbReference>
<accession>A0A0H3A934</accession>
<dbReference type="Pfam" id="PF13526">
    <property type="entry name" value="DUF4125"/>
    <property type="match status" value="1"/>
</dbReference>
<sequence precursor="true">MTTDRREALVEDIVQAELAMFLAVRNRGGVSPCQELPGTFRIMREMTHGVLALPFLEAYRDDLRKAAEAGRNLMTEKYALMEGLLQTKAQDPRIEDIVAIESAWRAEVAAQHPDIIGADGEEGFRRYLGCELQTYSPEALAAYADCVDTARHEGRNLVLERYDLLMRKLGRASLQPGVPDRGRCPGKGPDEGSGGGANGGGDA</sequence>
<dbReference type="EMBL" id="CP000527">
    <property type="protein sequence ID" value="ABM27997.1"/>
    <property type="molecule type" value="Genomic_DNA"/>
</dbReference>
<evidence type="ECO:0000313" key="2">
    <source>
        <dbReference type="EMBL" id="ABM27997.1"/>
    </source>
</evidence>
<dbReference type="HOGENOM" id="CLU_099036_1_0_7"/>
<evidence type="ECO:0000313" key="3">
    <source>
        <dbReference type="Proteomes" id="UP000009173"/>
    </source>
</evidence>
<name>A0A0H3A934_NITV4</name>
<proteinExistence type="predicted"/>
<protein>
    <recommendedName>
        <fullName evidence="4">DUF4125 domain-containing protein</fullName>
    </recommendedName>
</protein>
<gene>
    <name evidence="2" type="ordered locus">Dvul_0976</name>
</gene>
<feature type="region of interest" description="Disordered" evidence="1">
    <location>
        <begin position="174"/>
        <end position="203"/>
    </location>
</feature>
<evidence type="ECO:0008006" key="4">
    <source>
        <dbReference type="Google" id="ProtNLM"/>
    </source>
</evidence>
<feature type="compositionally biased region" description="Gly residues" evidence="1">
    <location>
        <begin position="191"/>
        <end position="203"/>
    </location>
</feature>